<dbReference type="InterPro" id="IPR050832">
    <property type="entry name" value="Bact_Acetyltransf"/>
</dbReference>
<gene>
    <name evidence="4" type="ORF">A8926_4779</name>
</gene>
<dbReference type="GO" id="GO:0016747">
    <property type="term" value="F:acyltransferase activity, transferring groups other than amino-acyl groups"/>
    <property type="evidence" value="ECO:0007669"/>
    <property type="project" value="InterPro"/>
</dbReference>
<keyword evidence="2" id="KW-0012">Acyltransferase</keyword>
<dbReference type="PROSITE" id="PS51186">
    <property type="entry name" value="GNAT"/>
    <property type="match status" value="1"/>
</dbReference>
<evidence type="ECO:0000256" key="2">
    <source>
        <dbReference type="ARBA" id="ARBA00023315"/>
    </source>
</evidence>
<dbReference type="GO" id="GO:0005840">
    <property type="term" value="C:ribosome"/>
    <property type="evidence" value="ECO:0007669"/>
    <property type="project" value="UniProtKB-KW"/>
</dbReference>
<dbReference type="PANTHER" id="PTHR43877">
    <property type="entry name" value="AMINOALKYLPHOSPHONATE N-ACETYLTRANSFERASE-RELATED-RELATED"/>
    <property type="match status" value="1"/>
</dbReference>
<dbReference type="STRING" id="994479.GCA_000194155_04637"/>
<evidence type="ECO:0000313" key="4">
    <source>
        <dbReference type="EMBL" id="PKW16878.1"/>
    </source>
</evidence>
<name>A0A2N3Y1Q8_SACSN</name>
<dbReference type="RefSeq" id="WP_010309639.1">
    <property type="nucleotide sequence ID" value="NZ_CP061007.1"/>
</dbReference>
<protein>
    <submittedName>
        <fullName evidence="4">Ribosomal protein S18 acetylase RimI-like enzyme</fullName>
    </submittedName>
</protein>
<dbReference type="InterPro" id="IPR000182">
    <property type="entry name" value="GNAT_dom"/>
</dbReference>
<feature type="domain" description="N-acetyltransferase" evidence="3">
    <location>
        <begin position="8"/>
        <end position="158"/>
    </location>
</feature>
<sequence length="178" mass="19364">MAQPTDAAEVRPVTVRDPEVIALIEALDSDLAESEYTENESFGYSTHELKSGSVHLVGASVGDRLVGIGGIELQDGGFAELKRFYVAPGLRGHGLADAILDALERHARDHGAVVLRLETGDRQKAAISFYRRRGFQVVPRFGPYVDSEASVCMQRDLLSQRGTLTTDTAERNSNLPLP</sequence>
<dbReference type="OrthoDB" id="70840at2"/>
<reference evidence="4" key="1">
    <citation type="submission" date="2017-12" db="EMBL/GenBank/DDBJ databases">
        <title>Sequencing the genomes of 1000 Actinobacteria strains.</title>
        <authorList>
            <person name="Klenk H.-P."/>
        </authorList>
    </citation>
    <scope>NUCLEOTIDE SEQUENCE [LARGE SCALE GENOMIC DNA]</scope>
    <source>
        <strain evidence="4">DSM 44228</strain>
    </source>
</reference>
<keyword evidence="5" id="KW-1185">Reference proteome</keyword>
<dbReference type="Proteomes" id="UP000233786">
    <property type="component" value="Unassembled WGS sequence"/>
</dbReference>
<keyword evidence="1" id="KW-0808">Transferase</keyword>
<evidence type="ECO:0000259" key="3">
    <source>
        <dbReference type="PROSITE" id="PS51186"/>
    </source>
</evidence>
<dbReference type="SUPFAM" id="SSF55729">
    <property type="entry name" value="Acyl-CoA N-acyltransferases (Nat)"/>
    <property type="match status" value="1"/>
</dbReference>
<dbReference type="Gene3D" id="3.40.630.30">
    <property type="match status" value="1"/>
</dbReference>
<dbReference type="Pfam" id="PF00583">
    <property type="entry name" value="Acetyltransf_1"/>
    <property type="match status" value="1"/>
</dbReference>
<proteinExistence type="predicted"/>
<evidence type="ECO:0000256" key="1">
    <source>
        <dbReference type="ARBA" id="ARBA00022679"/>
    </source>
</evidence>
<dbReference type="PANTHER" id="PTHR43877:SF2">
    <property type="entry name" value="AMINOALKYLPHOSPHONATE N-ACETYLTRANSFERASE-RELATED"/>
    <property type="match status" value="1"/>
</dbReference>
<dbReference type="AlphaFoldDB" id="A0A2N3Y1Q8"/>
<comment type="caution">
    <text evidence="4">The sequence shown here is derived from an EMBL/GenBank/DDBJ whole genome shotgun (WGS) entry which is preliminary data.</text>
</comment>
<dbReference type="CDD" id="cd04301">
    <property type="entry name" value="NAT_SF"/>
    <property type="match status" value="1"/>
</dbReference>
<dbReference type="EMBL" id="PJNB01000001">
    <property type="protein sequence ID" value="PKW16878.1"/>
    <property type="molecule type" value="Genomic_DNA"/>
</dbReference>
<organism evidence="4 5">
    <name type="scientific">Saccharopolyspora spinosa</name>
    <dbReference type="NCBI Taxonomy" id="60894"/>
    <lineage>
        <taxon>Bacteria</taxon>
        <taxon>Bacillati</taxon>
        <taxon>Actinomycetota</taxon>
        <taxon>Actinomycetes</taxon>
        <taxon>Pseudonocardiales</taxon>
        <taxon>Pseudonocardiaceae</taxon>
        <taxon>Saccharopolyspora</taxon>
    </lineage>
</organism>
<evidence type="ECO:0000313" key="5">
    <source>
        <dbReference type="Proteomes" id="UP000233786"/>
    </source>
</evidence>
<dbReference type="InterPro" id="IPR016181">
    <property type="entry name" value="Acyl_CoA_acyltransferase"/>
</dbReference>
<accession>A0A2N3Y1Q8</accession>